<proteinExistence type="predicted"/>
<organism evidence="2 3">
    <name type="scientific">Laccaria amethystina LaAM-08-1</name>
    <dbReference type="NCBI Taxonomy" id="1095629"/>
    <lineage>
        <taxon>Eukaryota</taxon>
        <taxon>Fungi</taxon>
        <taxon>Dikarya</taxon>
        <taxon>Basidiomycota</taxon>
        <taxon>Agaricomycotina</taxon>
        <taxon>Agaricomycetes</taxon>
        <taxon>Agaricomycetidae</taxon>
        <taxon>Agaricales</taxon>
        <taxon>Agaricineae</taxon>
        <taxon>Hydnangiaceae</taxon>
        <taxon>Laccaria</taxon>
    </lineage>
</organism>
<dbReference type="InterPro" id="IPR046616">
    <property type="entry name" value="DUF6729"/>
</dbReference>
<dbReference type="STRING" id="1095629.A0A0C9Y4Q0"/>
<evidence type="ECO:0000313" key="2">
    <source>
        <dbReference type="EMBL" id="KIK05102.1"/>
    </source>
</evidence>
<accession>A0A0C9Y4Q0</accession>
<dbReference type="Pfam" id="PF20499">
    <property type="entry name" value="DUF6729"/>
    <property type="match status" value="1"/>
</dbReference>
<dbReference type="Proteomes" id="UP000054477">
    <property type="component" value="Unassembled WGS sequence"/>
</dbReference>
<protein>
    <recommendedName>
        <fullName evidence="1">DUF6729 domain-containing protein</fullName>
    </recommendedName>
</protein>
<keyword evidence="3" id="KW-1185">Reference proteome</keyword>
<sequence length="232" mass="27271">KSRDASGLPPLYSDDETFWFPQKSMFFFLQRQSCSPPQLYNPRFFLWDPECLCNHIPCPNCNQSLQRHGEISHPRRCVSLDSTFWIISYRYRCGNCFHPRTNKRTVTFRSWDPRILAVLPPALAAEFPAHLTHRSGISNVLFSWMRSCFQSGMGSKQISDAVRTQHLLNHDVLHLQYLQHLALRKSSLDYWTGRKYEAFLPFEDAGPRGRHGYIPSPRWFRDAYDGYIEEHQ</sequence>
<name>A0A0C9Y4Q0_9AGAR</name>
<feature type="non-terminal residue" evidence="2">
    <location>
        <position position="232"/>
    </location>
</feature>
<gene>
    <name evidence="2" type="ORF">K443DRAFT_68664</name>
</gene>
<dbReference type="HOGENOM" id="CLU_1197338_0_0_1"/>
<feature type="domain" description="DUF6729" evidence="1">
    <location>
        <begin position="19"/>
        <end position="195"/>
    </location>
</feature>
<dbReference type="OrthoDB" id="3022336at2759"/>
<reference evidence="3" key="2">
    <citation type="submission" date="2015-01" db="EMBL/GenBank/DDBJ databases">
        <title>Evolutionary Origins and Diversification of the Mycorrhizal Mutualists.</title>
        <authorList>
            <consortium name="DOE Joint Genome Institute"/>
            <consortium name="Mycorrhizal Genomics Consortium"/>
            <person name="Kohler A."/>
            <person name="Kuo A."/>
            <person name="Nagy L.G."/>
            <person name="Floudas D."/>
            <person name="Copeland A."/>
            <person name="Barry K.W."/>
            <person name="Cichocki N."/>
            <person name="Veneault-Fourrey C."/>
            <person name="LaButti K."/>
            <person name="Lindquist E.A."/>
            <person name="Lipzen A."/>
            <person name="Lundell T."/>
            <person name="Morin E."/>
            <person name="Murat C."/>
            <person name="Riley R."/>
            <person name="Ohm R."/>
            <person name="Sun H."/>
            <person name="Tunlid A."/>
            <person name="Henrissat B."/>
            <person name="Grigoriev I.V."/>
            <person name="Hibbett D.S."/>
            <person name="Martin F."/>
        </authorList>
    </citation>
    <scope>NUCLEOTIDE SEQUENCE [LARGE SCALE GENOMIC DNA]</scope>
    <source>
        <strain evidence="3">LaAM-08-1</strain>
    </source>
</reference>
<dbReference type="AlphaFoldDB" id="A0A0C9Y4Q0"/>
<dbReference type="EMBL" id="KN838563">
    <property type="protein sequence ID" value="KIK05102.1"/>
    <property type="molecule type" value="Genomic_DNA"/>
</dbReference>
<reference evidence="2 3" key="1">
    <citation type="submission" date="2014-04" db="EMBL/GenBank/DDBJ databases">
        <authorList>
            <consortium name="DOE Joint Genome Institute"/>
            <person name="Kuo A."/>
            <person name="Kohler A."/>
            <person name="Nagy L.G."/>
            <person name="Floudas D."/>
            <person name="Copeland A."/>
            <person name="Barry K.W."/>
            <person name="Cichocki N."/>
            <person name="Veneault-Fourrey C."/>
            <person name="LaButti K."/>
            <person name="Lindquist E.A."/>
            <person name="Lipzen A."/>
            <person name="Lundell T."/>
            <person name="Morin E."/>
            <person name="Murat C."/>
            <person name="Sun H."/>
            <person name="Tunlid A."/>
            <person name="Henrissat B."/>
            <person name="Grigoriev I.V."/>
            <person name="Hibbett D.S."/>
            <person name="Martin F."/>
            <person name="Nordberg H.P."/>
            <person name="Cantor M.N."/>
            <person name="Hua S.X."/>
        </authorList>
    </citation>
    <scope>NUCLEOTIDE SEQUENCE [LARGE SCALE GENOMIC DNA]</scope>
    <source>
        <strain evidence="2 3">LaAM-08-1</strain>
    </source>
</reference>
<evidence type="ECO:0000313" key="3">
    <source>
        <dbReference type="Proteomes" id="UP000054477"/>
    </source>
</evidence>
<feature type="non-terminal residue" evidence="2">
    <location>
        <position position="1"/>
    </location>
</feature>
<evidence type="ECO:0000259" key="1">
    <source>
        <dbReference type="Pfam" id="PF20499"/>
    </source>
</evidence>